<dbReference type="Pfam" id="PF00583">
    <property type="entry name" value="Acetyltransf_1"/>
    <property type="match status" value="1"/>
</dbReference>
<keyword evidence="2" id="KW-0808">Transferase</keyword>
<feature type="domain" description="N-acetyltransferase" evidence="1">
    <location>
        <begin position="24"/>
        <end position="203"/>
    </location>
</feature>
<dbReference type="SUPFAM" id="SSF55729">
    <property type="entry name" value="Acyl-CoA N-acyltransferases (Nat)"/>
    <property type="match status" value="1"/>
</dbReference>
<accession>A0A418MK07</accession>
<dbReference type="InterPro" id="IPR000182">
    <property type="entry name" value="GNAT_dom"/>
</dbReference>
<dbReference type="PROSITE" id="PS51186">
    <property type="entry name" value="GNAT"/>
    <property type="match status" value="1"/>
</dbReference>
<dbReference type="RefSeq" id="WP_119666558.1">
    <property type="nucleotide sequence ID" value="NZ_QXED01000001.1"/>
</dbReference>
<reference evidence="2 3" key="1">
    <citation type="submission" date="2018-08" db="EMBL/GenBank/DDBJ databases">
        <title>Fibrisoma montanum sp. nov., isolated from Danxia mountain soil.</title>
        <authorList>
            <person name="Huang Y."/>
        </authorList>
    </citation>
    <scope>NUCLEOTIDE SEQUENCE [LARGE SCALE GENOMIC DNA]</scope>
    <source>
        <strain evidence="2 3">HYT19</strain>
    </source>
</reference>
<sequence length="203" mass="23514">MSAVPPSSLTFARFTGAGFRAVFDTLAALRIAVFRDFPYLYEGTIDYEKDYLETYARAERSFLFAVYDGDRMVGATTAIPLRDETSDVQQPFVQAGYELNTVFYFGESILLPPYRGLGLGHRFFDEREAHARQFGQYTLTCFCAVQRPDDHPLRPADYQPLDAFWHKRGYQREPGLQSVFSWPDLNERVSTPKPMVYWMRRLD</sequence>
<dbReference type="InterPro" id="IPR016181">
    <property type="entry name" value="Acyl_CoA_acyltransferase"/>
</dbReference>
<evidence type="ECO:0000259" key="1">
    <source>
        <dbReference type="PROSITE" id="PS51186"/>
    </source>
</evidence>
<evidence type="ECO:0000313" key="2">
    <source>
        <dbReference type="EMBL" id="RIV27720.1"/>
    </source>
</evidence>
<dbReference type="AlphaFoldDB" id="A0A418MK07"/>
<protein>
    <submittedName>
        <fullName evidence="2">GNAT family N-acetyltransferase</fullName>
    </submittedName>
</protein>
<dbReference type="EMBL" id="QXED01000001">
    <property type="protein sequence ID" value="RIV27720.1"/>
    <property type="molecule type" value="Genomic_DNA"/>
</dbReference>
<keyword evidence="3" id="KW-1185">Reference proteome</keyword>
<evidence type="ECO:0000313" key="3">
    <source>
        <dbReference type="Proteomes" id="UP000283523"/>
    </source>
</evidence>
<proteinExistence type="predicted"/>
<dbReference type="CDD" id="cd04301">
    <property type="entry name" value="NAT_SF"/>
    <property type="match status" value="1"/>
</dbReference>
<gene>
    <name evidence="2" type="ORF">DYU11_05310</name>
</gene>
<comment type="caution">
    <text evidence="2">The sequence shown here is derived from an EMBL/GenBank/DDBJ whole genome shotgun (WGS) entry which is preliminary data.</text>
</comment>
<dbReference type="Gene3D" id="3.40.630.30">
    <property type="match status" value="1"/>
</dbReference>
<dbReference type="OrthoDB" id="187903at2"/>
<name>A0A418MK07_9BACT</name>
<dbReference type="GO" id="GO:0016747">
    <property type="term" value="F:acyltransferase activity, transferring groups other than amino-acyl groups"/>
    <property type="evidence" value="ECO:0007669"/>
    <property type="project" value="InterPro"/>
</dbReference>
<organism evidence="2 3">
    <name type="scientific">Fibrisoma montanum</name>
    <dbReference type="NCBI Taxonomy" id="2305895"/>
    <lineage>
        <taxon>Bacteria</taxon>
        <taxon>Pseudomonadati</taxon>
        <taxon>Bacteroidota</taxon>
        <taxon>Cytophagia</taxon>
        <taxon>Cytophagales</taxon>
        <taxon>Spirosomataceae</taxon>
        <taxon>Fibrisoma</taxon>
    </lineage>
</organism>
<dbReference type="Proteomes" id="UP000283523">
    <property type="component" value="Unassembled WGS sequence"/>
</dbReference>